<dbReference type="InterPro" id="IPR018062">
    <property type="entry name" value="HTH_AraC-typ_CS"/>
</dbReference>
<dbReference type="Gene3D" id="1.10.10.60">
    <property type="entry name" value="Homeodomain-like"/>
    <property type="match status" value="2"/>
</dbReference>
<dbReference type="PROSITE" id="PS01124">
    <property type="entry name" value="HTH_ARAC_FAMILY_2"/>
    <property type="match status" value="1"/>
</dbReference>
<dbReference type="InterPro" id="IPR009057">
    <property type="entry name" value="Homeodomain-like_sf"/>
</dbReference>
<keyword evidence="3" id="KW-0804">Transcription</keyword>
<dbReference type="AlphaFoldDB" id="A0A3N4GQ93"/>
<reference evidence="5 6" key="1">
    <citation type="submission" date="2018-11" db="EMBL/GenBank/DDBJ databases">
        <title>Aerococcus sp. SJQ22, whole genome shotgun sequence.</title>
        <authorList>
            <person name="Sun L."/>
            <person name="Gao X."/>
            <person name="Chen W."/>
            <person name="Huang K."/>
        </authorList>
    </citation>
    <scope>NUCLEOTIDE SEQUENCE [LARGE SCALE GENOMIC DNA]</scope>
    <source>
        <strain evidence="5 6">SJQ22</strain>
    </source>
</reference>
<gene>
    <name evidence="5" type="ORF">EF384_01350</name>
</gene>
<evidence type="ECO:0000256" key="3">
    <source>
        <dbReference type="ARBA" id="ARBA00023163"/>
    </source>
</evidence>
<accession>A0A3N4GQ93</accession>
<keyword evidence="6" id="KW-1185">Reference proteome</keyword>
<dbReference type="PROSITE" id="PS00041">
    <property type="entry name" value="HTH_ARAC_FAMILY_1"/>
    <property type="match status" value="1"/>
</dbReference>
<evidence type="ECO:0000313" key="5">
    <source>
        <dbReference type="EMBL" id="RPA65083.1"/>
    </source>
</evidence>
<dbReference type="SUPFAM" id="SSF51215">
    <property type="entry name" value="Regulatory protein AraC"/>
    <property type="match status" value="1"/>
</dbReference>
<dbReference type="Proteomes" id="UP000273977">
    <property type="component" value="Unassembled WGS sequence"/>
</dbReference>
<organism evidence="5 6">
    <name type="scientific">Aerococcus agrisoli</name>
    <dbReference type="NCBI Taxonomy" id="2487350"/>
    <lineage>
        <taxon>Bacteria</taxon>
        <taxon>Bacillati</taxon>
        <taxon>Bacillota</taxon>
        <taxon>Bacilli</taxon>
        <taxon>Lactobacillales</taxon>
        <taxon>Aerococcaceae</taxon>
        <taxon>Aerococcus</taxon>
    </lineage>
</organism>
<dbReference type="PANTHER" id="PTHR43280:SF28">
    <property type="entry name" value="HTH-TYPE TRANSCRIPTIONAL ACTIVATOR RHAS"/>
    <property type="match status" value="1"/>
</dbReference>
<evidence type="ECO:0000313" key="6">
    <source>
        <dbReference type="Proteomes" id="UP000273977"/>
    </source>
</evidence>
<dbReference type="GO" id="GO:0043565">
    <property type="term" value="F:sequence-specific DNA binding"/>
    <property type="evidence" value="ECO:0007669"/>
    <property type="project" value="InterPro"/>
</dbReference>
<keyword evidence="1" id="KW-0805">Transcription regulation</keyword>
<dbReference type="SUPFAM" id="SSF46689">
    <property type="entry name" value="Homeodomain-like"/>
    <property type="match status" value="2"/>
</dbReference>
<dbReference type="InterPro" id="IPR003313">
    <property type="entry name" value="AraC-bd"/>
</dbReference>
<dbReference type="EMBL" id="RKMG01000002">
    <property type="protein sequence ID" value="RPA65083.1"/>
    <property type="molecule type" value="Genomic_DNA"/>
</dbReference>
<dbReference type="Pfam" id="PF02311">
    <property type="entry name" value="AraC_binding"/>
    <property type="match status" value="1"/>
</dbReference>
<dbReference type="RefSeq" id="WP_123779186.1">
    <property type="nucleotide sequence ID" value="NZ_RKMG01000002.1"/>
</dbReference>
<protein>
    <submittedName>
        <fullName evidence="5">AraC family transcriptional regulator</fullName>
    </submittedName>
</protein>
<sequence>MTQSVIESSLIKFISVENIVRTNTKEPLMIESESNLIFMYFVQGAARVHAGGEEFDVKKGQMLILNEDAKASLVVHRKTEWVQIVSSGIMIASANRAFDVHQFIVIEAKNHFIKHYIDSLILEQHHAMAGTAYIQKYLFMCILYHLFVEYELTYKAVTANSRQGQIETIIQYLKDNYAKNIQLDQLAETFDISKYYLIQQFRQLTGYTPIEYLIQIRIHEAQRLLVETDLPISDICVQVGFRTQSYFSKVFKRITDYKPLAYRKKFQ</sequence>
<name>A0A3N4GQ93_9LACT</name>
<evidence type="ECO:0000256" key="1">
    <source>
        <dbReference type="ARBA" id="ARBA00023015"/>
    </source>
</evidence>
<dbReference type="SMART" id="SM00342">
    <property type="entry name" value="HTH_ARAC"/>
    <property type="match status" value="1"/>
</dbReference>
<dbReference type="PANTHER" id="PTHR43280">
    <property type="entry name" value="ARAC-FAMILY TRANSCRIPTIONAL REGULATOR"/>
    <property type="match status" value="1"/>
</dbReference>
<evidence type="ECO:0000259" key="4">
    <source>
        <dbReference type="PROSITE" id="PS01124"/>
    </source>
</evidence>
<comment type="caution">
    <text evidence="5">The sequence shown here is derived from an EMBL/GenBank/DDBJ whole genome shotgun (WGS) entry which is preliminary data.</text>
</comment>
<dbReference type="InterPro" id="IPR037923">
    <property type="entry name" value="HTH-like"/>
</dbReference>
<dbReference type="InterPro" id="IPR018060">
    <property type="entry name" value="HTH_AraC"/>
</dbReference>
<dbReference type="Pfam" id="PF12833">
    <property type="entry name" value="HTH_18"/>
    <property type="match status" value="1"/>
</dbReference>
<keyword evidence="2" id="KW-0238">DNA-binding</keyword>
<proteinExistence type="predicted"/>
<feature type="domain" description="HTH araC/xylS-type" evidence="4">
    <location>
        <begin position="167"/>
        <end position="265"/>
    </location>
</feature>
<dbReference type="OrthoDB" id="182534at2"/>
<dbReference type="GO" id="GO:0003700">
    <property type="term" value="F:DNA-binding transcription factor activity"/>
    <property type="evidence" value="ECO:0007669"/>
    <property type="project" value="InterPro"/>
</dbReference>
<evidence type="ECO:0000256" key="2">
    <source>
        <dbReference type="ARBA" id="ARBA00023125"/>
    </source>
</evidence>